<reference evidence="5 6" key="1">
    <citation type="journal article" date="2024" name="Nat. Commun.">
        <title>Phylogenomics reveals the evolutionary origins of lichenization in chlorophyte algae.</title>
        <authorList>
            <person name="Puginier C."/>
            <person name="Libourel C."/>
            <person name="Otte J."/>
            <person name="Skaloud P."/>
            <person name="Haon M."/>
            <person name="Grisel S."/>
            <person name="Petersen M."/>
            <person name="Berrin J.G."/>
            <person name="Delaux P.M."/>
            <person name="Dal Grande F."/>
            <person name="Keller J."/>
        </authorList>
    </citation>
    <scope>NUCLEOTIDE SEQUENCE [LARGE SCALE GENOMIC DNA]</scope>
    <source>
        <strain evidence="5 6">SAG 216-7</strain>
    </source>
</reference>
<organism evidence="5 6">
    <name type="scientific">Coccomyxa subellipsoidea</name>
    <dbReference type="NCBI Taxonomy" id="248742"/>
    <lineage>
        <taxon>Eukaryota</taxon>
        <taxon>Viridiplantae</taxon>
        <taxon>Chlorophyta</taxon>
        <taxon>core chlorophytes</taxon>
        <taxon>Trebouxiophyceae</taxon>
        <taxon>Trebouxiophyceae incertae sedis</taxon>
        <taxon>Coccomyxaceae</taxon>
        <taxon>Coccomyxa</taxon>
    </lineage>
</organism>
<evidence type="ECO:0000259" key="4">
    <source>
        <dbReference type="PROSITE" id="PS50102"/>
    </source>
</evidence>
<dbReference type="CDD" id="cd12247">
    <property type="entry name" value="RRM2_U1A_like"/>
    <property type="match status" value="1"/>
</dbReference>
<evidence type="ECO:0000313" key="6">
    <source>
        <dbReference type="Proteomes" id="UP001491310"/>
    </source>
</evidence>
<evidence type="ECO:0000256" key="2">
    <source>
        <dbReference type="PROSITE-ProRule" id="PRU00176"/>
    </source>
</evidence>
<dbReference type="InterPro" id="IPR000504">
    <property type="entry name" value="RRM_dom"/>
</dbReference>
<evidence type="ECO:0000313" key="5">
    <source>
        <dbReference type="EMBL" id="KAK9909482.1"/>
    </source>
</evidence>
<feature type="domain" description="RRM" evidence="4">
    <location>
        <begin position="8"/>
        <end position="87"/>
    </location>
</feature>
<dbReference type="InterPro" id="IPR035979">
    <property type="entry name" value="RBD_domain_sf"/>
</dbReference>
<feature type="domain" description="RRM" evidence="4">
    <location>
        <begin position="150"/>
        <end position="224"/>
    </location>
</feature>
<dbReference type="Gene3D" id="3.30.70.330">
    <property type="match status" value="2"/>
</dbReference>
<dbReference type="SUPFAM" id="SSF54928">
    <property type="entry name" value="RNA-binding domain, RBD"/>
    <property type="match status" value="1"/>
</dbReference>
<feature type="region of interest" description="Disordered" evidence="3">
    <location>
        <begin position="102"/>
        <end position="141"/>
    </location>
</feature>
<dbReference type="CDD" id="cd12246">
    <property type="entry name" value="RRM1_U1A_like"/>
    <property type="match status" value="1"/>
</dbReference>
<dbReference type="EMBL" id="JALJOT010000006">
    <property type="protein sequence ID" value="KAK9909482.1"/>
    <property type="molecule type" value="Genomic_DNA"/>
</dbReference>
<comment type="caution">
    <text evidence="5">The sequence shown here is derived from an EMBL/GenBank/DDBJ whole genome shotgun (WGS) entry which is preliminary data.</text>
</comment>
<protein>
    <recommendedName>
        <fullName evidence="4">RRM domain-containing protein</fullName>
    </recommendedName>
</protein>
<proteinExistence type="predicted"/>
<keyword evidence="1 2" id="KW-0694">RNA-binding</keyword>
<feature type="compositionally biased region" description="Low complexity" evidence="3">
    <location>
        <begin position="126"/>
        <end position="141"/>
    </location>
</feature>
<dbReference type="Pfam" id="PF00076">
    <property type="entry name" value="RRM_1"/>
    <property type="match status" value="2"/>
</dbReference>
<dbReference type="PANTHER" id="PTHR10501">
    <property type="entry name" value="U1 SMALL NUCLEAR RIBONUCLEOPROTEIN A/U2 SMALL NUCLEAR RIBONUCLEOPROTEIN B"/>
    <property type="match status" value="1"/>
</dbReference>
<feature type="compositionally biased region" description="Basic and acidic residues" evidence="3">
    <location>
        <begin position="102"/>
        <end position="123"/>
    </location>
</feature>
<dbReference type="InterPro" id="IPR012677">
    <property type="entry name" value="Nucleotide-bd_a/b_plait_sf"/>
</dbReference>
<evidence type="ECO:0000256" key="1">
    <source>
        <dbReference type="ARBA" id="ARBA00022884"/>
    </source>
</evidence>
<keyword evidence="6" id="KW-1185">Reference proteome</keyword>
<dbReference type="SMART" id="SM00360">
    <property type="entry name" value="RRM"/>
    <property type="match status" value="2"/>
</dbReference>
<dbReference type="Proteomes" id="UP001491310">
    <property type="component" value="Unassembled WGS sequence"/>
</dbReference>
<sequence length="224" mass="24862">MADIAPNQTIYVNNLPEKIKKEDLKKSIYAIFSQFGKIVDVVALKTYRLRGQAWVVFADQKSADDAIRSMQGFPFFEKPIRLAYAKGESDAVAKINGTFMEKDKKERQKHNKQERDRLMERSKGKAQGAQPAAAAPMAAPIAPGNAPPHKILFVQNLPAETTAAMLALLFQQYGGYVETRMVEARPGIAFVEFEDEDKATIAMSGLQSFKITATNALTISYANR</sequence>
<dbReference type="PROSITE" id="PS50102">
    <property type="entry name" value="RRM"/>
    <property type="match status" value="2"/>
</dbReference>
<gene>
    <name evidence="5" type="ORF">WJX75_002960</name>
</gene>
<accession>A0ABR2YRE6</accession>
<name>A0ABR2YRE6_9CHLO</name>
<evidence type="ECO:0000256" key="3">
    <source>
        <dbReference type="SAM" id="MobiDB-lite"/>
    </source>
</evidence>